<dbReference type="EMBL" id="MLCB01000164">
    <property type="protein sequence ID" value="OJI92868.1"/>
    <property type="molecule type" value="Genomic_DNA"/>
</dbReference>
<name>A0A1L9NU95_9RHOB</name>
<dbReference type="AlphaFoldDB" id="A0A1L9NU95"/>
<dbReference type="Gene3D" id="2.60.120.380">
    <property type="match status" value="1"/>
</dbReference>
<dbReference type="InterPro" id="IPR037524">
    <property type="entry name" value="PA14/GLEYA"/>
</dbReference>
<dbReference type="STRING" id="696762.PFRI_29290"/>
<feature type="domain" description="PA14" evidence="2">
    <location>
        <begin position="233"/>
        <end position="381"/>
    </location>
</feature>
<feature type="compositionally biased region" description="Pro residues" evidence="1">
    <location>
        <begin position="210"/>
        <end position="228"/>
    </location>
</feature>
<dbReference type="SMART" id="SM00758">
    <property type="entry name" value="PA14"/>
    <property type="match status" value="2"/>
</dbReference>
<dbReference type="PROSITE" id="PS51820">
    <property type="entry name" value="PA14"/>
    <property type="match status" value="2"/>
</dbReference>
<protein>
    <submittedName>
        <fullName evidence="3">PA14 domain protein</fullName>
    </submittedName>
</protein>
<reference evidence="3 4" key="1">
    <citation type="submission" date="2016-10" db="EMBL/GenBank/DDBJ databases">
        <title>Genome sequence of Planktotalea frisia SH6-1.</title>
        <authorList>
            <person name="Poehlein A."/>
            <person name="Bakenhus I."/>
            <person name="Voget S."/>
            <person name="Brinkhoff T."/>
            <person name="Simon M."/>
        </authorList>
    </citation>
    <scope>NUCLEOTIDE SEQUENCE [LARGE SCALE GENOMIC DNA]</scope>
    <source>
        <strain evidence="3 4">SH6-1</strain>
    </source>
</reference>
<evidence type="ECO:0000256" key="1">
    <source>
        <dbReference type="SAM" id="MobiDB-lite"/>
    </source>
</evidence>
<proteinExistence type="predicted"/>
<evidence type="ECO:0000259" key="2">
    <source>
        <dbReference type="PROSITE" id="PS51820"/>
    </source>
</evidence>
<dbReference type="RefSeq" id="WP_072631453.1">
    <property type="nucleotide sequence ID" value="NZ_MLCB01000164.1"/>
</dbReference>
<feature type="domain" description="PA14" evidence="2">
    <location>
        <begin position="440"/>
        <end position="580"/>
    </location>
</feature>
<evidence type="ECO:0000313" key="4">
    <source>
        <dbReference type="Proteomes" id="UP000184514"/>
    </source>
</evidence>
<comment type="caution">
    <text evidence="3">The sequence shown here is derived from an EMBL/GenBank/DDBJ whole genome shotgun (WGS) entry which is preliminary data.</text>
</comment>
<feature type="region of interest" description="Disordered" evidence="1">
    <location>
        <begin position="207"/>
        <end position="232"/>
    </location>
</feature>
<sequence length="617" mass="65743">MDYTAALNAAVPEADVQLIPVASVMAELFLDGPLQGLSLDDLYVDSAPHGTETVYFLASMITYREVFGEAPPAGFDVPDVINPLVADNYDAINTRIGELLGDENTGGETPPVIVPNTDPSVENDLAELEQGEVAVIDVLFNDTDADGDTLTLQSVNGAIGGTTEIVDGRVVYTPDEDFSGADSFTYVVTDGEGGTVEGIVDVQVAEAEPEPTPTPTPTPEPEPTPEPPVVEGSDTAGFAVSYFKLADDVASLSDVNFDAEPDATSTVDALQYLEVSGAFAPETGEDNFASKYVSVLDVTGAGFHEVQLLADDYARVLLDGEVILDTTNEDSGSLLSRWIDFPVGQHEIEVQYIEIDGEQSLSLNWSGPSTGDAIEPLVGMVPTEDMGEETPVPIEPELPEEPIEEERPQEPVEEERPEEPVEEETPKETPEETPQVTAQTAFAATAIETTANSLFEVDFADHAGVSQITNGVTLASQDDELLEGGPTEGSVQFLTQISVETSGLYEIGLSADDQAMVAISGLPVVFTDEADEGLTQSNSIFLLAGQHTIDVRYMDTEGIQSLNVTWSGPDTDGEVLPIGDQPSDPVAALFSDEVSARSDEEAFEIAMREEDEDLFIS</sequence>
<dbReference type="Proteomes" id="UP000184514">
    <property type="component" value="Unassembled WGS sequence"/>
</dbReference>
<dbReference type="SUPFAM" id="SSF56988">
    <property type="entry name" value="Anthrax protective antigen"/>
    <property type="match status" value="2"/>
</dbReference>
<gene>
    <name evidence="3" type="ORF">PFRI_29290</name>
</gene>
<feature type="compositionally biased region" description="Acidic residues" evidence="1">
    <location>
        <begin position="411"/>
        <end position="423"/>
    </location>
</feature>
<accession>A0A1L9NU95</accession>
<feature type="region of interest" description="Disordered" evidence="1">
    <location>
        <begin position="383"/>
        <end position="434"/>
    </location>
</feature>
<organism evidence="3 4">
    <name type="scientific">Planktotalea frisia</name>
    <dbReference type="NCBI Taxonomy" id="696762"/>
    <lineage>
        <taxon>Bacteria</taxon>
        <taxon>Pseudomonadati</taxon>
        <taxon>Pseudomonadota</taxon>
        <taxon>Alphaproteobacteria</taxon>
        <taxon>Rhodobacterales</taxon>
        <taxon>Paracoccaceae</taxon>
        <taxon>Planktotalea</taxon>
    </lineage>
</organism>
<dbReference type="InterPro" id="IPR011658">
    <property type="entry name" value="PA14_dom"/>
</dbReference>
<dbReference type="Pfam" id="PF07691">
    <property type="entry name" value="PA14"/>
    <property type="match status" value="1"/>
</dbReference>
<dbReference type="Gene3D" id="2.60.40.2810">
    <property type="match status" value="1"/>
</dbReference>
<dbReference type="Pfam" id="PF17963">
    <property type="entry name" value="Big_9"/>
    <property type="match status" value="1"/>
</dbReference>
<keyword evidence="4" id="KW-1185">Reference proteome</keyword>
<dbReference type="OrthoDB" id="7783360at2"/>
<evidence type="ECO:0000313" key="3">
    <source>
        <dbReference type="EMBL" id="OJI92868.1"/>
    </source>
</evidence>